<dbReference type="RefSeq" id="WP_126704822.1">
    <property type="nucleotide sequence ID" value="NZ_CP034593.1"/>
</dbReference>
<keyword evidence="3" id="KW-1185">Reference proteome</keyword>
<reference evidence="2 3" key="1">
    <citation type="submission" date="2018-12" db="EMBL/GenBank/DDBJ databases">
        <title>Complete genome sequence of Flaviflexus sp. H23T48.</title>
        <authorList>
            <person name="Bae J.-W."/>
            <person name="Lee J.-Y."/>
        </authorList>
    </citation>
    <scope>NUCLEOTIDE SEQUENCE [LARGE SCALE GENOMIC DNA]</scope>
    <source>
        <strain evidence="2 3">H23T48</strain>
    </source>
</reference>
<dbReference type="EMBL" id="CP034593">
    <property type="protein sequence ID" value="AZQ78022.1"/>
    <property type="molecule type" value="Genomic_DNA"/>
</dbReference>
<organism evidence="2 3">
    <name type="scientific">Flaviflexus ciconiae</name>
    <dbReference type="NCBI Taxonomy" id="2496867"/>
    <lineage>
        <taxon>Bacteria</taxon>
        <taxon>Bacillati</taxon>
        <taxon>Actinomycetota</taxon>
        <taxon>Actinomycetes</taxon>
        <taxon>Actinomycetales</taxon>
        <taxon>Actinomycetaceae</taxon>
        <taxon>Flaviflexus</taxon>
    </lineage>
</organism>
<sequence length="32" mass="3846">MRVGDYRVIYVLNDGELVVLVLRVGHRREVYR</sequence>
<evidence type="ECO:0008006" key="4">
    <source>
        <dbReference type="Google" id="ProtNLM"/>
    </source>
</evidence>
<dbReference type="AlphaFoldDB" id="A0A3Q9G5S8"/>
<keyword evidence="1" id="KW-1277">Toxin-antitoxin system</keyword>
<dbReference type="SUPFAM" id="SSF143011">
    <property type="entry name" value="RelE-like"/>
    <property type="match status" value="1"/>
</dbReference>
<name>A0A3Q9G5S8_9ACTO</name>
<dbReference type="Proteomes" id="UP000280344">
    <property type="component" value="Chromosome"/>
</dbReference>
<dbReference type="Gene3D" id="3.30.2310.20">
    <property type="entry name" value="RelE-like"/>
    <property type="match status" value="1"/>
</dbReference>
<evidence type="ECO:0000256" key="1">
    <source>
        <dbReference type="ARBA" id="ARBA00022649"/>
    </source>
</evidence>
<accession>A0A3Q9G5S8</accession>
<gene>
    <name evidence="2" type="ORF">EJ997_12430</name>
</gene>
<dbReference type="KEGG" id="flh:EJ997_12430"/>
<protein>
    <recommendedName>
        <fullName evidence="4">Type II toxin-antitoxin system RelE/ParE family toxin</fullName>
    </recommendedName>
</protein>
<evidence type="ECO:0000313" key="3">
    <source>
        <dbReference type="Proteomes" id="UP000280344"/>
    </source>
</evidence>
<dbReference type="InterPro" id="IPR007712">
    <property type="entry name" value="RelE/ParE_toxin"/>
</dbReference>
<proteinExistence type="predicted"/>
<dbReference type="Pfam" id="PF05016">
    <property type="entry name" value="ParE_toxin"/>
    <property type="match status" value="1"/>
</dbReference>
<dbReference type="InterPro" id="IPR035093">
    <property type="entry name" value="RelE/ParE_toxin_dom_sf"/>
</dbReference>
<evidence type="ECO:0000313" key="2">
    <source>
        <dbReference type="EMBL" id="AZQ78022.1"/>
    </source>
</evidence>